<sequence length="626" mass="68070">MEFVVLPDHPAAAGIARRVRAAIDDGAVRILNHHSGRPWLVGRWSDEDITWAGLGENRLALLGSAGVTATRLAELLRGVRTGGDLTALAGGLAGAFHLVASLGGRVHGQGTLSSACQLFYGPVAGVTVAADRPQTLARLTGAGIVEELLPLQILAPFGPPWPLNDRCLWRGVRTLTPGHRLGIEADGTARTVSWWTPPEPEVPLAEGAGVLRDALVAAVEARTARGVPVSADLSGGMDSTSLCYLIAGQGVPLVTFHYDSVDPSSEDRLWAARCLPDLPVTRHLVVPPGTGPGMYAELATPDPCPDLEAPLSMIRRATVEHSARQVAEAGSRRHVMGLGSDELFRPSLMTLHALARRHPLRSVRQIRAFRSMRRWSWATTVRSLSPIEPYPRWLASRADQLTTERRWDAEVDWEVAAKMPPWATREAVDAARRLLLDAAAERPEPLAGLPVQHEMIRLSQVNGTMIRRSSRVGEQFGVSFQAPFVDDRVLEAALSIRLADRMAVGWAKPVLSAALRGVAPDDLLARKNKGDHSPELYTALRRYRRELRDLCDDSHLVRLGLADRDALASVLFGLHPDARPLMPFDVTLNYELWLRSLSGHTRGDTPDSTPAPVRATELVLAEGAER</sequence>
<evidence type="ECO:0000313" key="6">
    <source>
        <dbReference type="EMBL" id="MEE6263534.1"/>
    </source>
</evidence>
<evidence type="ECO:0000256" key="1">
    <source>
        <dbReference type="ARBA" id="ARBA00005187"/>
    </source>
</evidence>
<keyword evidence="3" id="KW-0028">Amino-acid biosynthesis</keyword>
<name>A0ABU7S410_9ACTN</name>
<evidence type="ECO:0000259" key="5">
    <source>
        <dbReference type="Pfam" id="PF00733"/>
    </source>
</evidence>
<dbReference type="Proteomes" id="UP001332243">
    <property type="component" value="Unassembled WGS sequence"/>
</dbReference>
<comment type="caution">
    <text evidence="6">The sequence shown here is derived from an EMBL/GenBank/DDBJ whole genome shotgun (WGS) entry which is preliminary data.</text>
</comment>
<keyword evidence="3" id="KW-0061">Asparagine biosynthesis</keyword>
<dbReference type="InterPro" id="IPR001962">
    <property type="entry name" value="Asn_synthase"/>
</dbReference>
<comment type="pathway">
    <text evidence="1">Amino-acid biosynthesis; L-asparagine biosynthesis; L-asparagine from L-aspartate (L-Gln route): step 1/1.</text>
</comment>
<gene>
    <name evidence="6" type="ORF">V1633_34165</name>
</gene>
<reference evidence="6 7" key="1">
    <citation type="submission" date="2024-01" db="EMBL/GenBank/DDBJ databases">
        <title>Genome insights into Plantactinospora sonchi sp. nov.</title>
        <authorList>
            <person name="Wang L."/>
        </authorList>
    </citation>
    <scope>NUCLEOTIDE SEQUENCE [LARGE SCALE GENOMIC DNA]</scope>
    <source>
        <strain evidence="6 7">NEAU-QY2</strain>
    </source>
</reference>
<dbReference type="PANTHER" id="PTHR43284">
    <property type="entry name" value="ASPARAGINE SYNTHETASE (GLUTAMINE-HYDROLYZING)"/>
    <property type="match status" value="1"/>
</dbReference>
<proteinExistence type="predicted"/>
<evidence type="ECO:0000256" key="2">
    <source>
        <dbReference type="ARBA" id="ARBA00012737"/>
    </source>
</evidence>
<dbReference type="EMBL" id="JAZGQK010000038">
    <property type="protein sequence ID" value="MEE6263534.1"/>
    <property type="molecule type" value="Genomic_DNA"/>
</dbReference>
<accession>A0ABU7S410</accession>
<organism evidence="6 7">
    <name type="scientific">Plantactinospora sonchi</name>
    <dbReference type="NCBI Taxonomy" id="1544735"/>
    <lineage>
        <taxon>Bacteria</taxon>
        <taxon>Bacillati</taxon>
        <taxon>Actinomycetota</taxon>
        <taxon>Actinomycetes</taxon>
        <taxon>Micromonosporales</taxon>
        <taxon>Micromonosporaceae</taxon>
        <taxon>Plantactinospora</taxon>
    </lineage>
</organism>
<feature type="domain" description="Asparagine synthetase" evidence="5">
    <location>
        <begin position="211"/>
        <end position="595"/>
    </location>
</feature>
<evidence type="ECO:0000256" key="3">
    <source>
        <dbReference type="ARBA" id="ARBA00022888"/>
    </source>
</evidence>
<dbReference type="SUPFAM" id="SSF52402">
    <property type="entry name" value="Adenine nucleotide alpha hydrolases-like"/>
    <property type="match status" value="1"/>
</dbReference>
<protein>
    <recommendedName>
        <fullName evidence="2">asparagine synthase (glutamine-hydrolyzing)</fullName>
        <ecNumber evidence="2">6.3.5.4</ecNumber>
    </recommendedName>
</protein>
<dbReference type="Gene3D" id="3.40.50.620">
    <property type="entry name" value="HUPs"/>
    <property type="match status" value="1"/>
</dbReference>
<dbReference type="EC" id="6.3.5.4" evidence="2"/>
<dbReference type="InterPro" id="IPR051786">
    <property type="entry name" value="ASN_synthetase/amidase"/>
</dbReference>
<dbReference type="Pfam" id="PF00733">
    <property type="entry name" value="Asn_synthase"/>
    <property type="match status" value="1"/>
</dbReference>
<dbReference type="InterPro" id="IPR014729">
    <property type="entry name" value="Rossmann-like_a/b/a_fold"/>
</dbReference>
<evidence type="ECO:0000256" key="4">
    <source>
        <dbReference type="ARBA" id="ARBA00048741"/>
    </source>
</evidence>
<dbReference type="RefSeq" id="WP_331218428.1">
    <property type="nucleotide sequence ID" value="NZ_JAZGQK010000038.1"/>
</dbReference>
<keyword evidence="7" id="KW-1185">Reference proteome</keyword>
<dbReference type="PANTHER" id="PTHR43284:SF1">
    <property type="entry name" value="ASPARAGINE SYNTHETASE"/>
    <property type="match status" value="1"/>
</dbReference>
<evidence type="ECO:0000313" key="7">
    <source>
        <dbReference type="Proteomes" id="UP001332243"/>
    </source>
</evidence>
<comment type="catalytic activity">
    <reaction evidence="4">
        <text>L-aspartate + L-glutamine + ATP + H2O = L-asparagine + L-glutamate + AMP + diphosphate + H(+)</text>
        <dbReference type="Rhea" id="RHEA:12228"/>
        <dbReference type="ChEBI" id="CHEBI:15377"/>
        <dbReference type="ChEBI" id="CHEBI:15378"/>
        <dbReference type="ChEBI" id="CHEBI:29985"/>
        <dbReference type="ChEBI" id="CHEBI:29991"/>
        <dbReference type="ChEBI" id="CHEBI:30616"/>
        <dbReference type="ChEBI" id="CHEBI:33019"/>
        <dbReference type="ChEBI" id="CHEBI:58048"/>
        <dbReference type="ChEBI" id="CHEBI:58359"/>
        <dbReference type="ChEBI" id="CHEBI:456215"/>
        <dbReference type="EC" id="6.3.5.4"/>
    </reaction>
</comment>